<evidence type="ECO:0000256" key="1">
    <source>
        <dbReference type="SAM" id="SignalP"/>
    </source>
</evidence>
<organism evidence="2 3">
    <name type="scientific">Phocaeicola sartorii</name>
    <dbReference type="NCBI Taxonomy" id="671267"/>
    <lineage>
        <taxon>Bacteria</taxon>
        <taxon>Pseudomonadati</taxon>
        <taxon>Bacteroidota</taxon>
        <taxon>Bacteroidia</taxon>
        <taxon>Bacteroidales</taxon>
        <taxon>Bacteroidaceae</taxon>
        <taxon>Phocaeicola</taxon>
    </lineage>
</organism>
<comment type="caution">
    <text evidence="2">The sequence shown here is derived from an EMBL/GenBank/DDBJ whole genome shotgun (WGS) entry which is preliminary data.</text>
</comment>
<evidence type="ECO:0008006" key="4">
    <source>
        <dbReference type="Google" id="ProtNLM"/>
    </source>
</evidence>
<dbReference type="STRING" id="1235788.C802_00478"/>
<name>R9ICR3_9BACT</name>
<evidence type="ECO:0000313" key="2">
    <source>
        <dbReference type="EMBL" id="EOS15144.1"/>
    </source>
</evidence>
<feature type="signal peptide" evidence="1">
    <location>
        <begin position="1"/>
        <end position="17"/>
    </location>
</feature>
<dbReference type="EMBL" id="ASSP01000005">
    <property type="protein sequence ID" value="EOS15144.1"/>
    <property type="molecule type" value="Genomic_DNA"/>
</dbReference>
<sequence length="1121" mass="125582">MKKTISYFLFICGLLMAAVTSCKDDLLYTDGGLIPEGESIVTAQVDFKPLVESLTDKSRTAGDAIKSINDLCVLLYNVDGILVEARSLTCVQGSPADGEYSIDEITRKKEDAADPNENIAENKTPRANLSLKIPYGRYYIYAVANMGKDFNEAVEKYGKEDDTDNTSEEVEKYKTAIGTVKKLKNISFTWQTNDVTKNSQMFGHFTVIDQEDKGELLTVNKKAMKLHAWIRRAASKVTIAYDGSGLKEGVFIYLKSVTIKDIPKSCYLGQDNPAAPENYQPTDGDGGVKLDLIPEGETIKYYEGDTEPDLVDFKDTYEARVTKGMPFLGSGYNTLTSPSETKTYYHPEKLEDVHTEFTNALYFYENMQGKGEEGTPSDKRQVVAGANDKTKPTYPEGGMKDDKAWKDAKPYGTYIEVDAFYVSINKEKVGRGPIKYRFMLGKDVVTDYNAERNHHYKLTLKFKGYANDADWHIEYEEPEPGIEIPNPYYISYLYNRTMNLPVKINTGGGTLESLSARIIYNNWAPYGTLPVNAGGLAYAREYDYAETPDKSNDQPWHGFLSLRKTSKRILLGEHDDVLGEKDMTDNKDYYESTQRGERVYIPAESGVTQSDGTYESQKDGHYEISKINDNQLLASIPLYTRAKQMYIKSGYTGNNPYVAYQRHARVEIMAKINLGAGNIFSKKDTVDIFQVRRIVNPKGIYRSNGNNKTFHVTLLCLPRENAETFESFSSEGPWKAYVVNEKTELREGDPVFTDPNPGFITLGIASKNTKLDADGVIYGETGSDIKFDILFHGSGDSNKNAVIRVEYHNYTCEHLIFVHQGDKPQELLSGQPKWHISNLISKGQEASNPLDEGSLFKFGNLDQVIAAKNQYNAKRPMINVEPGDFPDPITREGLGFELVGSTDKAVWRDIKNKPANTVEPWNGFEVLNARIATLDDYQALFDSPDIAQGYGVLYGDEADKPAINLLQAYGYQENNKYGKPADPKDKLGCGMRGCFVYNRTNGRSVFFPIGASGYGHRKEKEQGCLRYSSGQKEIFGVSISSSDKFYGSNPISKAPLFYDLYMRPGAVYWIKEAVGSGGVWGTNVGWDINYFTFDFNKITQANVFNGNNSDACFIRCVEDPN</sequence>
<reference evidence="2 3" key="1">
    <citation type="submission" date="2013-04" db="EMBL/GenBank/DDBJ databases">
        <title>The Genome Sequence of Bacteroides massiliensis dnLKV3.</title>
        <authorList>
            <consortium name="The Broad Institute Genomics Platform"/>
            <consortium name="The Broad Institute Genome Sequencing Center for Infectious Disease"/>
            <person name="Earl A."/>
            <person name="Xavier R."/>
            <person name="Kuhn K."/>
            <person name="Stappenbeck T."/>
            <person name="Walker B."/>
            <person name="Young S."/>
            <person name="Zeng Q."/>
            <person name="Gargeya S."/>
            <person name="Fitzgerald M."/>
            <person name="Haas B."/>
            <person name="Abouelleil A."/>
            <person name="Allen A.W."/>
            <person name="Alvarado L."/>
            <person name="Arachchi H.M."/>
            <person name="Berlin A.M."/>
            <person name="Chapman S.B."/>
            <person name="Gainer-Dewar J."/>
            <person name="Goldberg J."/>
            <person name="Griggs A."/>
            <person name="Gujja S."/>
            <person name="Hansen M."/>
            <person name="Howarth C."/>
            <person name="Imamovic A."/>
            <person name="Ireland A."/>
            <person name="Larimer J."/>
            <person name="McCowan C."/>
            <person name="Murphy C."/>
            <person name="Pearson M."/>
            <person name="Poon T.W."/>
            <person name="Priest M."/>
            <person name="Roberts A."/>
            <person name="Saif S."/>
            <person name="Shea T."/>
            <person name="Sisk P."/>
            <person name="Sykes S."/>
            <person name="Wortman J."/>
            <person name="Nusbaum C."/>
            <person name="Birren B."/>
        </authorList>
    </citation>
    <scope>NUCLEOTIDE SEQUENCE [LARGE SCALE GENOMIC DNA]</scope>
    <source>
        <strain evidence="3">dnLKV3</strain>
    </source>
</reference>
<dbReference type="PATRIC" id="fig|1235788.3.peg.474"/>
<evidence type="ECO:0000313" key="3">
    <source>
        <dbReference type="Proteomes" id="UP000014200"/>
    </source>
</evidence>
<dbReference type="Proteomes" id="UP000014200">
    <property type="component" value="Unassembled WGS sequence"/>
</dbReference>
<keyword evidence="1" id="KW-0732">Signal</keyword>
<keyword evidence="3" id="KW-1185">Reference proteome</keyword>
<dbReference type="RefSeq" id="WP_016274960.1">
    <property type="nucleotide sequence ID" value="NZ_KE159493.1"/>
</dbReference>
<protein>
    <recommendedName>
        <fullName evidence="4">DUF4906 domain-containing protein</fullName>
    </recommendedName>
</protein>
<accession>R9ICR3</accession>
<feature type="chain" id="PRO_5004474441" description="DUF4906 domain-containing protein" evidence="1">
    <location>
        <begin position="18"/>
        <end position="1121"/>
    </location>
</feature>
<dbReference type="AlphaFoldDB" id="R9ICR3"/>
<dbReference type="HOGENOM" id="CLU_280292_0_0_10"/>
<proteinExistence type="predicted"/>
<dbReference type="PROSITE" id="PS51257">
    <property type="entry name" value="PROKAR_LIPOPROTEIN"/>
    <property type="match status" value="1"/>
</dbReference>
<gene>
    <name evidence="2" type="ORF">C802_00478</name>
</gene>